<comment type="caution">
    <text evidence="2">The sequence shown here is derived from an EMBL/GenBank/DDBJ whole genome shotgun (WGS) entry which is preliminary data.</text>
</comment>
<name>A0A0A5GDR3_9BACI</name>
<dbReference type="GO" id="GO:2001070">
    <property type="term" value="F:starch binding"/>
    <property type="evidence" value="ECO:0007669"/>
    <property type="project" value="InterPro"/>
</dbReference>
<dbReference type="SUPFAM" id="SSF49452">
    <property type="entry name" value="Starch-binding domain-like"/>
    <property type="match status" value="1"/>
</dbReference>
<dbReference type="InterPro" id="IPR013784">
    <property type="entry name" value="Carb-bd-like_fold"/>
</dbReference>
<sequence>MFNQVIYSYPTWYYDVSVPAGTSLEFKFIKIDGSGNVVWEGGANHTYTTPTSGTGGSYSELEKLSVMQKPRTILGS</sequence>
<feature type="domain" description="CBM20" evidence="1">
    <location>
        <begin position="1"/>
        <end position="68"/>
    </location>
</feature>
<organism evidence="2 3">
    <name type="scientific">Pontibacillus marinus BH030004 = DSM 16465</name>
    <dbReference type="NCBI Taxonomy" id="1385511"/>
    <lineage>
        <taxon>Bacteria</taxon>
        <taxon>Bacillati</taxon>
        <taxon>Bacillota</taxon>
        <taxon>Bacilli</taxon>
        <taxon>Bacillales</taxon>
        <taxon>Bacillaceae</taxon>
        <taxon>Pontibacillus</taxon>
    </lineage>
</organism>
<dbReference type="AlphaFoldDB" id="A0A0A5GDR3"/>
<dbReference type="Proteomes" id="UP000030403">
    <property type="component" value="Unassembled WGS sequence"/>
</dbReference>
<dbReference type="PROSITE" id="PS51166">
    <property type="entry name" value="CBM20"/>
    <property type="match status" value="1"/>
</dbReference>
<dbReference type="OrthoDB" id="9805159at2"/>
<dbReference type="InterPro" id="IPR002044">
    <property type="entry name" value="CBM20"/>
</dbReference>
<accession>A0A0A5GDR3</accession>
<dbReference type="Gene3D" id="2.60.40.10">
    <property type="entry name" value="Immunoglobulins"/>
    <property type="match status" value="1"/>
</dbReference>
<evidence type="ECO:0000313" key="2">
    <source>
        <dbReference type="EMBL" id="KGX90124.1"/>
    </source>
</evidence>
<dbReference type="eggNOG" id="COG0366">
    <property type="taxonomic scope" value="Bacteria"/>
</dbReference>
<reference evidence="2 3" key="1">
    <citation type="submission" date="2013-08" db="EMBL/GenBank/DDBJ databases">
        <authorList>
            <person name="Huang J."/>
            <person name="Wang G."/>
        </authorList>
    </citation>
    <scope>NUCLEOTIDE SEQUENCE [LARGE SCALE GENOMIC DNA]</scope>
    <source>
        <strain evidence="2 3">BH030004</strain>
    </source>
</reference>
<protein>
    <recommendedName>
        <fullName evidence="1">CBM20 domain-containing protein</fullName>
    </recommendedName>
</protein>
<dbReference type="InterPro" id="IPR013783">
    <property type="entry name" value="Ig-like_fold"/>
</dbReference>
<evidence type="ECO:0000259" key="1">
    <source>
        <dbReference type="PROSITE" id="PS51166"/>
    </source>
</evidence>
<dbReference type="EMBL" id="AVPF01000009">
    <property type="protein sequence ID" value="KGX90124.1"/>
    <property type="molecule type" value="Genomic_DNA"/>
</dbReference>
<keyword evidence="3" id="KW-1185">Reference proteome</keyword>
<dbReference type="STRING" id="1385511.GCA_000425225_02605"/>
<evidence type="ECO:0000313" key="3">
    <source>
        <dbReference type="Proteomes" id="UP000030403"/>
    </source>
</evidence>
<gene>
    <name evidence="2" type="ORF">N783_01140</name>
</gene>
<proteinExistence type="predicted"/>
<dbReference type="Pfam" id="PF00686">
    <property type="entry name" value="CBM_20"/>
    <property type="match status" value="1"/>
</dbReference>